<dbReference type="RefSeq" id="WP_139065989.1">
    <property type="nucleotide sequence ID" value="NZ_CP040812.1"/>
</dbReference>
<keyword evidence="1" id="KW-0732">Signal</keyword>
<dbReference type="AlphaFoldDB" id="A0A5B7X3Y2"/>
<dbReference type="EMBL" id="CP040812">
    <property type="protein sequence ID" value="QCY69421.1"/>
    <property type="molecule type" value="Genomic_DNA"/>
</dbReference>
<dbReference type="OrthoDB" id="1446080at2"/>
<proteinExistence type="predicted"/>
<dbReference type="KEGG" id="afla:FHG64_08460"/>
<evidence type="ECO:0000313" key="2">
    <source>
        <dbReference type="EMBL" id="QCY69421.1"/>
    </source>
</evidence>
<evidence type="ECO:0000256" key="1">
    <source>
        <dbReference type="SAM" id="SignalP"/>
    </source>
</evidence>
<dbReference type="Proteomes" id="UP000309016">
    <property type="component" value="Chromosome"/>
</dbReference>
<evidence type="ECO:0000313" key="3">
    <source>
        <dbReference type="Proteomes" id="UP000309016"/>
    </source>
</evidence>
<keyword evidence="3" id="KW-1185">Reference proteome</keyword>
<feature type="signal peptide" evidence="1">
    <location>
        <begin position="1"/>
        <end position="25"/>
    </location>
</feature>
<accession>A0A5B7X3Y2</accession>
<name>A0A5B7X3Y2_9FLAO</name>
<gene>
    <name evidence="2" type="ORF">FHG64_08460</name>
</gene>
<sequence length="154" mass="17285">MHSITLRQMALLFVTGLLTCSIAQAQIQKPDRPIEDFEFRKNTALVYSVDPKTNGINEVFLKEPNVEHQLYKLKEDCYRCEYYLGSVEGTLKIKDSKIVNSRSSVFTINTMENLMPGTDFLPGPEYAPGSRFSLAGIKTTVLANQKGSFVLKAN</sequence>
<organism evidence="2 3">
    <name type="scientific">Antarcticibacterium flavum</name>
    <dbReference type="NCBI Taxonomy" id="2058175"/>
    <lineage>
        <taxon>Bacteria</taxon>
        <taxon>Pseudomonadati</taxon>
        <taxon>Bacteroidota</taxon>
        <taxon>Flavobacteriia</taxon>
        <taxon>Flavobacteriales</taxon>
        <taxon>Flavobacteriaceae</taxon>
        <taxon>Antarcticibacterium</taxon>
    </lineage>
</organism>
<reference evidence="2 3" key="1">
    <citation type="submission" date="2019-06" db="EMBL/GenBank/DDBJ databases">
        <title>Complete genome sequence of Antarcticibacterium flavum KCTC 52984T from an Antarctic marine sediment.</title>
        <authorList>
            <person name="Lee Y.M."/>
            <person name="Shin S.C."/>
        </authorList>
    </citation>
    <scope>NUCLEOTIDE SEQUENCE [LARGE SCALE GENOMIC DNA]</scope>
    <source>
        <strain evidence="2 3">KCTC 52984</strain>
    </source>
</reference>
<feature type="chain" id="PRO_5023125483" evidence="1">
    <location>
        <begin position="26"/>
        <end position="154"/>
    </location>
</feature>
<protein>
    <submittedName>
        <fullName evidence="2">Uncharacterized protein</fullName>
    </submittedName>
</protein>